<feature type="non-terminal residue" evidence="1">
    <location>
        <position position="60"/>
    </location>
</feature>
<protein>
    <submittedName>
        <fullName evidence="1 2">Uncharacterized protein</fullName>
    </submittedName>
</protein>
<dbReference type="HOGENOM" id="CLU_2948759_0_0_1"/>
<reference evidence="1 3" key="2">
    <citation type="journal article" date="2014" name="BMC Genomics">
        <title>An improved genome release (version Mt4.0) for the model legume Medicago truncatula.</title>
        <authorList>
            <person name="Tang H."/>
            <person name="Krishnakumar V."/>
            <person name="Bidwell S."/>
            <person name="Rosen B."/>
            <person name="Chan A."/>
            <person name="Zhou S."/>
            <person name="Gentzbittel L."/>
            <person name="Childs K.L."/>
            <person name="Yandell M."/>
            <person name="Gundlach H."/>
            <person name="Mayer K.F."/>
            <person name="Schwartz D.C."/>
            <person name="Town C.D."/>
        </authorList>
    </citation>
    <scope>GENOME REANNOTATION</scope>
    <source>
        <strain evidence="1">A17</strain>
        <strain evidence="2 3">cv. Jemalong A17</strain>
    </source>
</reference>
<sequence>NTYLPSWIQPNQAFSLEFANLTIIVINSAIRDNYNDIETILKLVGSAALVQFASKKLLNR</sequence>
<proteinExistence type="predicted"/>
<accession>A0A0C3XWD7</accession>
<organism evidence="1 3">
    <name type="scientific">Medicago truncatula</name>
    <name type="common">Barrel medic</name>
    <name type="synonym">Medicago tribuloides</name>
    <dbReference type="NCBI Taxonomy" id="3880"/>
    <lineage>
        <taxon>Eukaryota</taxon>
        <taxon>Viridiplantae</taxon>
        <taxon>Streptophyta</taxon>
        <taxon>Embryophyta</taxon>
        <taxon>Tracheophyta</taxon>
        <taxon>Spermatophyta</taxon>
        <taxon>Magnoliopsida</taxon>
        <taxon>eudicotyledons</taxon>
        <taxon>Gunneridae</taxon>
        <taxon>Pentapetalae</taxon>
        <taxon>rosids</taxon>
        <taxon>fabids</taxon>
        <taxon>Fabales</taxon>
        <taxon>Fabaceae</taxon>
        <taxon>Papilionoideae</taxon>
        <taxon>50 kb inversion clade</taxon>
        <taxon>NPAAA clade</taxon>
        <taxon>Hologalegina</taxon>
        <taxon>IRL clade</taxon>
        <taxon>Trifolieae</taxon>
        <taxon>Medicago</taxon>
    </lineage>
</organism>
<reference evidence="2" key="3">
    <citation type="submission" date="2015-04" db="UniProtKB">
        <authorList>
            <consortium name="EnsemblPlants"/>
        </authorList>
    </citation>
    <scope>IDENTIFICATION</scope>
    <source>
        <strain evidence="2">cv. Jemalong A17</strain>
    </source>
</reference>
<evidence type="ECO:0000313" key="2">
    <source>
        <dbReference type="EnsemblPlants" id="AET01326"/>
    </source>
</evidence>
<evidence type="ECO:0000313" key="3">
    <source>
        <dbReference type="Proteomes" id="UP000002051"/>
    </source>
</evidence>
<dbReference type="EnsemblPlants" id="AET01326">
    <property type="protein sequence ID" value="AET01326"/>
    <property type="gene ID" value="MTR_8g011220"/>
</dbReference>
<gene>
    <name evidence="1" type="ordered locus">MTR_8g011220</name>
</gene>
<evidence type="ECO:0000313" key="1">
    <source>
        <dbReference type="EMBL" id="AET01326.2"/>
    </source>
</evidence>
<dbReference type="PaxDb" id="3880-AET01326"/>
<accession>G7LDJ2</accession>
<name>G7LDJ2_MEDTR</name>
<keyword evidence="3" id="KW-1185">Reference proteome</keyword>
<reference evidence="1 3" key="1">
    <citation type="journal article" date="2011" name="Nature">
        <title>The Medicago genome provides insight into the evolution of rhizobial symbioses.</title>
        <authorList>
            <person name="Young N.D."/>
            <person name="Debelle F."/>
            <person name="Oldroyd G.E."/>
            <person name="Geurts R."/>
            <person name="Cannon S.B."/>
            <person name="Udvardi M.K."/>
            <person name="Benedito V.A."/>
            <person name="Mayer K.F."/>
            <person name="Gouzy J."/>
            <person name="Schoof H."/>
            <person name="Van de Peer Y."/>
            <person name="Proost S."/>
            <person name="Cook D.R."/>
            <person name="Meyers B.C."/>
            <person name="Spannagl M."/>
            <person name="Cheung F."/>
            <person name="De Mita S."/>
            <person name="Krishnakumar V."/>
            <person name="Gundlach H."/>
            <person name="Zhou S."/>
            <person name="Mudge J."/>
            <person name="Bharti A.K."/>
            <person name="Murray J.D."/>
            <person name="Naoumkina M.A."/>
            <person name="Rosen B."/>
            <person name="Silverstein K.A."/>
            <person name="Tang H."/>
            <person name="Rombauts S."/>
            <person name="Zhao P.X."/>
            <person name="Zhou P."/>
            <person name="Barbe V."/>
            <person name="Bardou P."/>
            <person name="Bechner M."/>
            <person name="Bellec A."/>
            <person name="Berger A."/>
            <person name="Berges H."/>
            <person name="Bidwell S."/>
            <person name="Bisseling T."/>
            <person name="Choisne N."/>
            <person name="Couloux A."/>
            <person name="Denny R."/>
            <person name="Deshpande S."/>
            <person name="Dai X."/>
            <person name="Doyle J.J."/>
            <person name="Dudez A.M."/>
            <person name="Farmer A.D."/>
            <person name="Fouteau S."/>
            <person name="Franken C."/>
            <person name="Gibelin C."/>
            <person name="Gish J."/>
            <person name="Goldstein S."/>
            <person name="Gonzalez A.J."/>
            <person name="Green P.J."/>
            <person name="Hallab A."/>
            <person name="Hartog M."/>
            <person name="Hua A."/>
            <person name="Humphray S.J."/>
            <person name="Jeong D.H."/>
            <person name="Jing Y."/>
            <person name="Jocker A."/>
            <person name="Kenton S.M."/>
            <person name="Kim D.J."/>
            <person name="Klee K."/>
            <person name="Lai H."/>
            <person name="Lang C."/>
            <person name="Lin S."/>
            <person name="Macmil S.L."/>
            <person name="Magdelenat G."/>
            <person name="Matthews L."/>
            <person name="McCorrison J."/>
            <person name="Monaghan E.L."/>
            <person name="Mun J.H."/>
            <person name="Najar F.Z."/>
            <person name="Nicholson C."/>
            <person name="Noirot C."/>
            <person name="O'Bleness M."/>
            <person name="Paule C.R."/>
            <person name="Poulain J."/>
            <person name="Prion F."/>
            <person name="Qin B."/>
            <person name="Qu C."/>
            <person name="Retzel E.F."/>
            <person name="Riddle C."/>
            <person name="Sallet E."/>
            <person name="Samain S."/>
            <person name="Samson N."/>
            <person name="Sanders I."/>
            <person name="Saurat O."/>
            <person name="Scarpelli C."/>
            <person name="Schiex T."/>
            <person name="Segurens B."/>
            <person name="Severin A.J."/>
            <person name="Sherrier D.J."/>
            <person name="Shi R."/>
            <person name="Sims S."/>
            <person name="Singer S.R."/>
            <person name="Sinharoy S."/>
            <person name="Sterck L."/>
            <person name="Viollet A."/>
            <person name="Wang B.B."/>
            <person name="Wang K."/>
            <person name="Wang M."/>
            <person name="Wang X."/>
            <person name="Warfsmann J."/>
            <person name="Weissenbach J."/>
            <person name="White D.D."/>
            <person name="White J.D."/>
            <person name="Wiley G.B."/>
            <person name="Wincker P."/>
            <person name="Xing Y."/>
            <person name="Yang L."/>
            <person name="Yao Z."/>
            <person name="Ying F."/>
            <person name="Zhai J."/>
            <person name="Zhou L."/>
            <person name="Zuber A."/>
            <person name="Denarie J."/>
            <person name="Dixon R.A."/>
            <person name="May G.D."/>
            <person name="Schwartz D.C."/>
            <person name="Rogers J."/>
            <person name="Quetier F."/>
            <person name="Town C.D."/>
            <person name="Roe B.A."/>
        </authorList>
    </citation>
    <scope>NUCLEOTIDE SEQUENCE [LARGE SCALE GENOMIC DNA]</scope>
    <source>
        <strain evidence="1">A17</strain>
        <strain evidence="2 3">cv. Jemalong A17</strain>
    </source>
</reference>
<dbReference type="AlphaFoldDB" id="G7LDJ2"/>
<dbReference type="Proteomes" id="UP000002051">
    <property type="component" value="Chromosome 8"/>
</dbReference>
<dbReference type="EMBL" id="CM001224">
    <property type="protein sequence ID" value="AET01326.2"/>
    <property type="molecule type" value="Genomic_DNA"/>
</dbReference>